<evidence type="ECO:0000256" key="8">
    <source>
        <dbReference type="SAM" id="Phobius"/>
    </source>
</evidence>
<feature type="transmembrane region" description="Helical" evidence="8">
    <location>
        <begin position="277"/>
        <end position="296"/>
    </location>
</feature>
<evidence type="ECO:0000313" key="9">
    <source>
        <dbReference type="EMBL" id="KAE9446263.1"/>
    </source>
</evidence>
<dbReference type="GO" id="GO:0015204">
    <property type="term" value="F:urea transmembrane transporter activity"/>
    <property type="evidence" value="ECO:0007669"/>
    <property type="project" value="InterPro"/>
</dbReference>
<name>A0A6A4KDE8_9ERIC</name>
<gene>
    <name evidence="9" type="ORF">C3L33_21840</name>
</gene>
<dbReference type="CDD" id="cd11476">
    <property type="entry name" value="SLC5sbd_DUR3"/>
    <property type="match status" value="1"/>
</dbReference>
<evidence type="ECO:0000256" key="3">
    <source>
        <dbReference type="ARBA" id="ARBA00022448"/>
    </source>
</evidence>
<feature type="non-terminal residue" evidence="9">
    <location>
        <position position="1"/>
    </location>
</feature>
<keyword evidence="10" id="KW-1185">Reference proteome</keyword>
<evidence type="ECO:0000313" key="10">
    <source>
        <dbReference type="Proteomes" id="UP000428333"/>
    </source>
</evidence>
<keyword evidence="5 8" id="KW-1133">Transmembrane helix</keyword>
<feature type="transmembrane region" description="Helical" evidence="8">
    <location>
        <begin position="580"/>
        <end position="603"/>
    </location>
</feature>
<dbReference type="PANTHER" id="PTHR46154">
    <property type="match status" value="1"/>
</dbReference>
<evidence type="ECO:0000256" key="2">
    <source>
        <dbReference type="ARBA" id="ARBA00006434"/>
    </source>
</evidence>
<dbReference type="AlphaFoldDB" id="A0A6A4KDE8"/>
<dbReference type="PROSITE" id="PS50283">
    <property type="entry name" value="NA_SOLUT_SYMP_3"/>
    <property type="match status" value="1"/>
</dbReference>
<sequence>MASSPANCPPFEFAAQYYSGAAGSCVRQSSFFGGKPVLNQGVGYSVILGFGAFFAFFTSFWYIYTSHSFEFFPCESHLQVWLEKRYVGSRHTSEWFNTAGRNVKTGLIASVIVSQVMCSGRRPSLLKIWNFPICSTDKWLQNFDLLKWTWAATILQSSNVAWQYGVSGPFWYASGATIQACFLRYYLLTSFSPQEGMRYISTDNFGHSNEQVLLFGVMAIEIKRKAPYAHTVCEIVKARWGTAAHLVFLTFCFLTNTIVTAMLLLGGSAVVNALTGVNIYAASFLIPLGVIVYTLAGGLKATFLASYIHSVIVHVVLVVFVYLVYTASSELGSPTVVYDRLLEVASKSRVCQEPLSHDGQSCGPVHGNYKGSYLTMLSSEGLVFGIINIAGNFGTVFVDNGCDICGSSELIAVSSLCTYDIYRTYINPDASGKQILKVSRGVVLAFGCFMAVIPIAFMLLWSKANAIGAILGPTIGCVLGIITWLSVARVEYGRVNLDTTGRNAPMLAGNLVSILVGGAVHAVFSLLWPQNYEWDTTKKITMVEKEKSELPVEEFKEEKLVRAKAWIVKWGVGRFSKGYFTFWAIIAIAWGTIGSAVIIVLPLMESWKTIQSIVLGMFTNDRLMEKVEELNFKLHTIMLAMPEAERLYLLEKEKAKKEDASEPDDHIVPS</sequence>
<feature type="transmembrane region" description="Helical" evidence="8">
    <location>
        <begin position="441"/>
        <end position="461"/>
    </location>
</feature>
<dbReference type="GO" id="GO:0005886">
    <property type="term" value="C:plasma membrane"/>
    <property type="evidence" value="ECO:0007669"/>
    <property type="project" value="TreeGrafter"/>
</dbReference>
<feature type="transmembrane region" description="Helical" evidence="8">
    <location>
        <begin position="42"/>
        <end position="64"/>
    </location>
</feature>
<dbReference type="Pfam" id="PF00474">
    <property type="entry name" value="SSF"/>
    <property type="match status" value="1"/>
</dbReference>
<proteinExistence type="inferred from homology"/>
<comment type="subcellular location">
    <subcellularLocation>
        <location evidence="1">Membrane</location>
        <topology evidence="1">Multi-pass membrane protein</topology>
    </subcellularLocation>
</comment>
<feature type="transmembrane region" description="Helical" evidence="8">
    <location>
        <begin position="243"/>
        <end position="265"/>
    </location>
</feature>
<evidence type="ECO:0000256" key="1">
    <source>
        <dbReference type="ARBA" id="ARBA00004141"/>
    </source>
</evidence>
<comment type="caution">
    <text evidence="9">The sequence shown here is derived from an EMBL/GenBank/DDBJ whole genome shotgun (WGS) entry which is preliminary data.</text>
</comment>
<evidence type="ECO:0000256" key="5">
    <source>
        <dbReference type="ARBA" id="ARBA00022989"/>
    </source>
</evidence>
<organism evidence="9 10">
    <name type="scientific">Rhododendron williamsianum</name>
    <dbReference type="NCBI Taxonomy" id="262921"/>
    <lineage>
        <taxon>Eukaryota</taxon>
        <taxon>Viridiplantae</taxon>
        <taxon>Streptophyta</taxon>
        <taxon>Embryophyta</taxon>
        <taxon>Tracheophyta</taxon>
        <taxon>Spermatophyta</taxon>
        <taxon>Magnoliopsida</taxon>
        <taxon>eudicotyledons</taxon>
        <taxon>Gunneridae</taxon>
        <taxon>Pentapetalae</taxon>
        <taxon>asterids</taxon>
        <taxon>Ericales</taxon>
        <taxon>Ericaceae</taxon>
        <taxon>Ericoideae</taxon>
        <taxon>Rhodoreae</taxon>
        <taxon>Rhododendron</taxon>
    </lineage>
</organism>
<dbReference type="Proteomes" id="UP000428333">
    <property type="component" value="Linkage Group LG13"/>
</dbReference>
<dbReference type="InterPro" id="IPR031155">
    <property type="entry name" value="DUR"/>
</dbReference>
<keyword evidence="4 8" id="KW-0812">Transmembrane</keyword>
<evidence type="ECO:0000256" key="4">
    <source>
        <dbReference type="ARBA" id="ARBA00022692"/>
    </source>
</evidence>
<accession>A0A6A4KDE8</accession>
<dbReference type="EMBL" id="QEFC01003784">
    <property type="protein sequence ID" value="KAE9446263.1"/>
    <property type="molecule type" value="Genomic_DNA"/>
</dbReference>
<protein>
    <submittedName>
        <fullName evidence="9">Uncharacterized protein</fullName>
    </submittedName>
</protein>
<feature type="transmembrane region" description="Helical" evidence="8">
    <location>
        <begin position="302"/>
        <end position="325"/>
    </location>
</feature>
<feature type="transmembrane region" description="Helical" evidence="8">
    <location>
        <begin position="467"/>
        <end position="487"/>
    </location>
</feature>
<reference evidence="9 10" key="1">
    <citation type="journal article" date="2019" name="Genome Biol. Evol.">
        <title>The Rhododendron genome and chromosomal organization provide insight into shared whole-genome duplications across the heath family (Ericaceae).</title>
        <authorList>
            <person name="Soza V.L."/>
            <person name="Lindsley D."/>
            <person name="Waalkes A."/>
            <person name="Ramage E."/>
            <person name="Patwardhan R.P."/>
            <person name="Burton J.N."/>
            <person name="Adey A."/>
            <person name="Kumar A."/>
            <person name="Qiu R."/>
            <person name="Shendure J."/>
            <person name="Hall B."/>
        </authorList>
    </citation>
    <scope>NUCLEOTIDE SEQUENCE [LARGE SCALE GENOMIC DNA]</scope>
    <source>
        <strain evidence="9">RSF 1966-606</strain>
    </source>
</reference>
<dbReference type="InterPro" id="IPR038377">
    <property type="entry name" value="Na/Glc_symporter_sf"/>
</dbReference>
<dbReference type="OrthoDB" id="6132759at2759"/>
<evidence type="ECO:0000256" key="6">
    <source>
        <dbReference type="ARBA" id="ARBA00023136"/>
    </source>
</evidence>
<dbReference type="PANTHER" id="PTHR46154:SF4">
    <property type="entry name" value="UREA ACTIVE TRANSPORTER"/>
    <property type="match status" value="1"/>
</dbReference>
<comment type="similarity">
    <text evidence="2 7">Belongs to the sodium:solute symporter (SSF) (TC 2.A.21) family.</text>
</comment>
<dbReference type="Gene3D" id="1.20.1730.10">
    <property type="entry name" value="Sodium/glucose cotransporter"/>
    <property type="match status" value="2"/>
</dbReference>
<keyword evidence="3" id="KW-0813">Transport</keyword>
<feature type="transmembrane region" description="Helical" evidence="8">
    <location>
        <begin position="507"/>
        <end position="528"/>
    </location>
</feature>
<dbReference type="InterPro" id="IPR001734">
    <property type="entry name" value="Na/solute_symporter"/>
</dbReference>
<evidence type="ECO:0000256" key="7">
    <source>
        <dbReference type="RuleBase" id="RU362091"/>
    </source>
</evidence>
<keyword evidence="6 8" id="KW-0472">Membrane</keyword>